<dbReference type="AlphaFoldDB" id="A0A1T4V590"/>
<reference evidence="2" key="1">
    <citation type="submission" date="2017-02" db="EMBL/GenBank/DDBJ databases">
        <authorList>
            <person name="Varghese N."/>
            <person name="Submissions S."/>
        </authorList>
    </citation>
    <scope>NUCLEOTIDE SEQUENCE [LARGE SCALE GENOMIC DNA]</scope>
    <source>
        <strain evidence="2">DSM 22720</strain>
    </source>
</reference>
<evidence type="ECO:0000313" key="2">
    <source>
        <dbReference type="Proteomes" id="UP000190162"/>
    </source>
</evidence>
<dbReference type="Proteomes" id="UP000190162">
    <property type="component" value="Unassembled WGS sequence"/>
</dbReference>
<sequence length="167" mass="19988">MKWILSDWIRKKKYEKFFNRVKKDFFKNKKYRPYLEQRILSTLKNSAEQKPKRATRIVLGCIRLSLLDKYLIENRYIRFLEDNSKELCNQCVSGSDITYDPEGLIENFIHNKHRECSDYILSHIPKYYKKVAKELGVELSYTLDKHGESEMHEDMIMILCHKNSDAG</sequence>
<evidence type="ECO:0000313" key="1">
    <source>
        <dbReference type="EMBL" id="SKA60056.1"/>
    </source>
</evidence>
<dbReference type="EMBL" id="FUXU01000048">
    <property type="protein sequence ID" value="SKA60056.1"/>
    <property type="molecule type" value="Genomic_DNA"/>
</dbReference>
<keyword evidence="2" id="KW-1185">Reference proteome</keyword>
<dbReference type="OrthoDB" id="5916931at2"/>
<accession>A0A1T4V590</accession>
<organism evidence="1 2">
    <name type="scientific">Enterovibrio nigricans DSM 22720</name>
    <dbReference type="NCBI Taxonomy" id="1121868"/>
    <lineage>
        <taxon>Bacteria</taxon>
        <taxon>Pseudomonadati</taxon>
        <taxon>Pseudomonadota</taxon>
        <taxon>Gammaproteobacteria</taxon>
        <taxon>Vibrionales</taxon>
        <taxon>Vibrionaceae</taxon>
        <taxon>Enterovibrio</taxon>
    </lineage>
</organism>
<dbReference type="RefSeq" id="WP_078753452.1">
    <property type="nucleotide sequence ID" value="NZ_FUXU01000048.1"/>
</dbReference>
<gene>
    <name evidence="1" type="ORF">SAMN02745132_03225</name>
</gene>
<protein>
    <submittedName>
        <fullName evidence="1">Uncharacterized protein</fullName>
    </submittedName>
</protein>
<name>A0A1T4V590_9GAMM</name>
<proteinExistence type="predicted"/>